<reference evidence="2 3" key="1">
    <citation type="journal article" date="2022" name="Front. Cell. Infect. Microbiol.">
        <title>The Genomes of Two Strains of Taenia crassiceps the Animal Model for the Study of Human Cysticercosis.</title>
        <authorList>
            <person name="Bobes R.J."/>
            <person name="Estrada K."/>
            <person name="Rios-Valencia D.G."/>
            <person name="Calderon-Gallegos A."/>
            <person name="de la Torre P."/>
            <person name="Carrero J.C."/>
            <person name="Sanchez-Flores A."/>
            <person name="Laclette J.P."/>
        </authorList>
    </citation>
    <scope>NUCLEOTIDE SEQUENCE [LARGE SCALE GENOMIC DNA]</scope>
    <source>
        <strain evidence="2">WFUcys</strain>
    </source>
</reference>
<name>A0ABR4Q291_9CEST</name>
<dbReference type="Proteomes" id="UP001651158">
    <property type="component" value="Unassembled WGS sequence"/>
</dbReference>
<evidence type="ECO:0000313" key="2">
    <source>
        <dbReference type="EMBL" id="KAL5103678.1"/>
    </source>
</evidence>
<proteinExistence type="predicted"/>
<feature type="compositionally biased region" description="Basic residues" evidence="1">
    <location>
        <begin position="105"/>
        <end position="115"/>
    </location>
</feature>
<feature type="compositionally biased region" description="Polar residues" evidence="1">
    <location>
        <begin position="93"/>
        <end position="102"/>
    </location>
</feature>
<accession>A0ABR4Q291</accession>
<dbReference type="EMBL" id="JAKROA010000016">
    <property type="protein sequence ID" value="KAL5103678.1"/>
    <property type="molecule type" value="Genomic_DNA"/>
</dbReference>
<organism evidence="2 3">
    <name type="scientific">Taenia crassiceps</name>
    <dbReference type="NCBI Taxonomy" id="6207"/>
    <lineage>
        <taxon>Eukaryota</taxon>
        <taxon>Metazoa</taxon>
        <taxon>Spiralia</taxon>
        <taxon>Lophotrochozoa</taxon>
        <taxon>Platyhelminthes</taxon>
        <taxon>Cestoda</taxon>
        <taxon>Eucestoda</taxon>
        <taxon>Cyclophyllidea</taxon>
        <taxon>Taeniidae</taxon>
        <taxon>Taenia</taxon>
    </lineage>
</organism>
<keyword evidence="3" id="KW-1185">Reference proteome</keyword>
<gene>
    <name evidence="2" type="ORF">TcWFU_003536</name>
</gene>
<evidence type="ECO:0000256" key="1">
    <source>
        <dbReference type="SAM" id="MobiDB-lite"/>
    </source>
</evidence>
<comment type="caution">
    <text evidence="2">The sequence shown here is derived from an EMBL/GenBank/DDBJ whole genome shotgun (WGS) entry which is preliminary data.</text>
</comment>
<evidence type="ECO:0000313" key="3">
    <source>
        <dbReference type="Proteomes" id="UP001651158"/>
    </source>
</evidence>
<feature type="region of interest" description="Disordered" evidence="1">
    <location>
        <begin position="93"/>
        <end position="115"/>
    </location>
</feature>
<protein>
    <submittedName>
        <fullName evidence="2">Uncharacterized protein</fullName>
    </submittedName>
</protein>
<sequence length="115" mass="13217">MTEWAYRNPNGRQPFAAFAEDYASPGRLHYNLPPLRVESKRSSIFISTASRYMQWRGYNGSKPFFTQQPAPGKMSFHLDGGYAPHRTTIDSVINEPTDTPLQQHGRLHQTKQLQH</sequence>